<evidence type="ECO:0000313" key="8">
    <source>
        <dbReference type="RefSeq" id="XP_016938724.2"/>
    </source>
</evidence>
<keyword evidence="3 6" id="KW-0812">Transmembrane</keyword>
<feature type="transmembrane region" description="Helical" evidence="6">
    <location>
        <begin position="232"/>
        <end position="258"/>
    </location>
</feature>
<keyword evidence="4 6" id="KW-1133">Transmembrane helix</keyword>
<evidence type="ECO:0000256" key="4">
    <source>
        <dbReference type="ARBA" id="ARBA00022989"/>
    </source>
</evidence>
<feature type="transmembrane region" description="Helical" evidence="6">
    <location>
        <begin position="270"/>
        <end position="294"/>
    </location>
</feature>
<dbReference type="GO" id="GO:0007165">
    <property type="term" value="P:signal transduction"/>
    <property type="evidence" value="ECO:0007669"/>
    <property type="project" value="UniProtKB-KW"/>
</dbReference>
<evidence type="ECO:0000313" key="7">
    <source>
        <dbReference type="Proteomes" id="UP001652628"/>
    </source>
</evidence>
<feature type="transmembrane region" description="Helical" evidence="6">
    <location>
        <begin position="84"/>
        <end position="102"/>
    </location>
</feature>
<evidence type="ECO:0000256" key="6">
    <source>
        <dbReference type="RuleBase" id="RU363108"/>
    </source>
</evidence>
<sequence>MRAARLCRMALRIWMGVVLVLALSCHFYSPSRRRLVHSRLLAIYSWLIMVANFILFYGYYLCASTYFPEGTFRRQRFVAQMSDSNIVVQIVTLLVQILVRVLRERQVCQAYNEVSEILEQELNHQEPSRFYCTAFLLKIHNFVHNFNFVLSILLIWGTRTLVMADIFANLYFVYNSLVRDAAQMAYTLLLLDLSEALRLNGQREQRSYDQLMEQLRRQERLMGIGRRVHRMFAWLVAIALFSQLYYNTSTIYLGYAVIIQRQGAQGMPIYSMKILLTALSFLVILGDALLLQIVCEHLMAEENRVCASPRLQRRDVDAKAAHRQWEMSVLRRAIRRASPENKVLGMFRMDMRCAFVLISSSLSYGIIIIQIGYVRS</sequence>
<organism evidence="7 8">
    <name type="scientific">Drosophila suzukii</name>
    <name type="common">Spotted-wing drosophila fruit fly</name>
    <dbReference type="NCBI Taxonomy" id="28584"/>
    <lineage>
        <taxon>Eukaryota</taxon>
        <taxon>Metazoa</taxon>
        <taxon>Ecdysozoa</taxon>
        <taxon>Arthropoda</taxon>
        <taxon>Hexapoda</taxon>
        <taxon>Insecta</taxon>
        <taxon>Pterygota</taxon>
        <taxon>Neoptera</taxon>
        <taxon>Endopterygota</taxon>
        <taxon>Diptera</taxon>
        <taxon>Brachycera</taxon>
        <taxon>Muscomorpha</taxon>
        <taxon>Ephydroidea</taxon>
        <taxon>Drosophilidae</taxon>
        <taxon>Drosophila</taxon>
        <taxon>Sophophora</taxon>
    </lineage>
</organism>
<feature type="transmembrane region" description="Helical" evidence="6">
    <location>
        <begin position="41"/>
        <end position="63"/>
    </location>
</feature>
<keyword evidence="2 6" id="KW-1003">Cell membrane</keyword>
<dbReference type="PROSITE" id="PS51257">
    <property type="entry name" value="PROKAR_LIPOPROTEIN"/>
    <property type="match status" value="1"/>
</dbReference>
<evidence type="ECO:0000256" key="3">
    <source>
        <dbReference type="ARBA" id="ARBA00022692"/>
    </source>
</evidence>
<dbReference type="GO" id="GO:0050909">
    <property type="term" value="P:sensory perception of taste"/>
    <property type="evidence" value="ECO:0007669"/>
    <property type="project" value="InterPro"/>
</dbReference>
<dbReference type="GO" id="GO:0005886">
    <property type="term" value="C:plasma membrane"/>
    <property type="evidence" value="ECO:0007669"/>
    <property type="project" value="UniProtKB-SubCell"/>
</dbReference>
<feature type="transmembrane region" description="Helical" evidence="6">
    <location>
        <begin position="12"/>
        <end position="29"/>
    </location>
</feature>
<accession>A0AB39ZLM2</accession>
<comment type="similarity">
    <text evidence="6">Belongs to the insect chemoreceptor superfamily. Gustatory receptor (GR) family.</text>
</comment>
<dbReference type="GeneID" id="108016560"/>
<gene>
    <name evidence="8" type="primary">Gr10b</name>
</gene>
<dbReference type="Proteomes" id="UP001652628">
    <property type="component" value="Chromosome X"/>
</dbReference>
<evidence type="ECO:0000256" key="5">
    <source>
        <dbReference type="ARBA" id="ARBA00023136"/>
    </source>
</evidence>
<dbReference type="InterPro" id="IPR013604">
    <property type="entry name" value="7TM_chemorcpt"/>
</dbReference>
<evidence type="ECO:0000256" key="1">
    <source>
        <dbReference type="ARBA" id="ARBA00004651"/>
    </source>
</evidence>
<dbReference type="RefSeq" id="XP_016938724.2">
    <property type="nucleotide sequence ID" value="XM_017083235.4"/>
</dbReference>
<dbReference type="Pfam" id="PF08395">
    <property type="entry name" value="7tm_7"/>
    <property type="match status" value="1"/>
</dbReference>
<feature type="transmembrane region" description="Helical" evidence="6">
    <location>
        <begin position="148"/>
        <end position="174"/>
    </location>
</feature>
<comment type="subcellular location">
    <subcellularLocation>
        <location evidence="1 6">Cell membrane</location>
        <topology evidence="1 6">Multi-pass membrane protein</topology>
    </subcellularLocation>
</comment>
<reference evidence="8" key="1">
    <citation type="submission" date="2025-08" db="UniProtKB">
        <authorList>
            <consortium name="RefSeq"/>
        </authorList>
    </citation>
    <scope>IDENTIFICATION</scope>
</reference>
<dbReference type="CTD" id="32085"/>
<keyword evidence="7" id="KW-1185">Reference proteome</keyword>
<feature type="transmembrane region" description="Helical" evidence="6">
    <location>
        <begin position="354"/>
        <end position="373"/>
    </location>
</feature>
<keyword evidence="5 6" id="KW-0472">Membrane</keyword>
<dbReference type="AlphaFoldDB" id="A0AB39ZLM2"/>
<proteinExistence type="inferred from homology"/>
<protein>
    <recommendedName>
        <fullName evidence="6">Gustatory receptor</fullName>
    </recommendedName>
</protein>
<name>A0AB39ZLM2_DROSZ</name>
<comment type="function">
    <text evidence="6">Gustatory receptor which mediates acceptance or avoidance behavior, depending on its substrates.</text>
</comment>
<keyword evidence="6 8" id="KW-0675">Receptor</keyword>
<evidence type="ECO:0000256" key="2">
    <source>
        <dbReference type="ARBA" id="ARBA00022475"/>
    </source>
</evidence>
<keyword evidence="6" id="KW-0807">Transducer</keyword>